<dbReference type="RefSeq" id="WP_183933701.1">
    <property type="nucleotide sequence ID" value="NZ_JACICF010000001.1"/>
</dbReference>
<comment type="caution">
    <text evidence="3">The sequence shown here is derived from an EMBL/GenBank/DDBJ whole genome shotgun (WGS) entry which is preliminary data.</text>
</comment>
<dbReference type="EMBL" id="JACICF010000001">
    <property type="protein sequence ID" value="MBB3764442.1"/>
    <property type="molecule type" value="Genomic_DNA"/>
</dbReference>
<keyword evidence="1" id="KW-0472">Membrane</keyword>
<evidence type="ECO:0000256" key="2">
    <source>
        <dbReference type="SAM" id="SignalP"/>
    </source>
</evidence>
<name>A0A839Z4A7_9SPHN</name>
<reference evidence="3 4" key="1">
    <citation type="submission" date="2020-08" db="EMBL/GenBank/DDBJ databases">
        <title>Genomic Encyclopedia of Type Strains, Phase IV (KMG-IV): sequencing the most valuable type-strain genomes for metagenomic binning, comparative biology and taxonomic classification.</title>
        <authorList>
            <person name="Goeker M."/>
        </authorList>
    </citation>
    <scope>NUCLEOTIDE SEQUENCE [LARGE SCALE GENOMIC DNA]</scope>
    <source>
        <strain evidence="3 4">DSM 24194</strain>
    </source>
</reference>
<proteinExistence type="predicted"/>
<evidence type="ECO:0000256" key="1">
    <source>
        <dbReference type="SAM" id="Phobius"/>
    </source>
</evidence>
<keyword evidence="2" id="KW-0732">Signal</keyword>
<keyword evidence="1" id="KW-1133">Transmembrane helix</keyword>
<protein>
    <submittedName>
        <fullName evidence="3">Putative membrane protein YphA (DoxX/SURF4 family)</fullName>
    </submittedName>
</protein>
<gene>
    <name evidence="3" type="ORF">FHS50_001465</name>
</gene>
<sequence>MIVKKTLCAAAAAALIAAPMTAAGAATRPAAAVPTMTTSATTAIDDDGSYGWDAGTLVVGAIAAGLFIWGIITLLDDEEEETLPVSLG</sequence>
<feature type="transmembrane region" description="Helical" evidence="1">
    <location>
        <begin position="54"/>
        <end position="75"/>
    </location>
</feature>
<accession>A0A839Z4A7</accession>
<evidence type="ECO:0000313" key="4">
    <source>
        <dbReference type="Proteomes" id="UP000578569"/>
    </source>
</evidence>
<keyword evidence="4" id="KW-1185">Reference proteome</keyword>
<evidence type="ECO:0000313" key="3">
    <source>
        <dbReference type="EMBL" id="MBB3764442.1"/>
    </source>
</evidence>
<feature type="chain" id="PRO_5032410965" evidence="2">
    <location>
        <begin position="26"/>
        <end position="88"/>
    </location>
</feature>
<dbReference type="AlphaFoldDB" id="A0A839Z4A7"/>
<feature type="signal peptide" evidence="2">
    <location>
        <begin position="1"/>
        <end position="25"/>
    </location>
</feature>
<keyword evidence="1" id="KW-0812">Transmembrane</keyword>
<organism evidence="3 4">
    <name type="scientific">Sphingomicrobium lutaoense</name>
    <dbReference type="NCBI Taxonomy" id="515949"/>
    <lineage>
        <taxon>Bacteria</taxon>
        <taxon>Pseudomonadati</taxon>
        <taxon>Pseudomonadota</taxon>
        <taxon>Alphaproteobacteria</taxon>
        <taxon>Sphingomonadales</taxon>
        <taxon>Sphingomonadaceae</taxon>
        <taxon>Sphingomicrobium</taxon>
    </lineage>
</organism>
<dbReference type="Proteomes" id="UP000578569">
    <property type="component" value="Unassembled WGS sequence"/>
</dbReference>